<dbReference type="RefSeq" id="WP_051737350.1">
    <property type="nucleotide sequence ID" value="NZ_BAAAUZ010000008.1"/>
</dbReference>
<evidence type="ECO:0000313" key="5">
    <source>
        <dbReference type="EMBL" id="GLL11926.1"/>
    </source>
</evidence>
<gene>
    <name evidence="5" type="ORF">GCM10017577_30670</name>
</gene>
<dbReference type="SMART" id="SM00862">
    <property type="entry name" value="Trans_reg_C"/>
    <property type="match status" value="1"/>
</dbReference>
<evidence type="ECO:0000259" key="4">
    <source>
        <dbReference type="SMART" id="SM00862"/>
    </source>
</evidence>
<sequence>MSEQIRDLVSASWRRSHAARVDPEHGLPPHVFEHREVADVRAGHPLAEVLPLLRDTLLQIADEAMHMMIVTDAQGHILWREGHQAVLRRAEGVGLVEGTRWSEDAIGTNAMGTALAEDRALRIHSAEHHVRAYHPWTCAAAPVHDPDTGEMVGVVDITGPARTFHPTTLALVSAAAKLAEKHLETRIAVRDERLLTRNLPHLTGLRNEPGALLSPRGRVLAAQPDGWLAERVDLGTDPADGMRVALGARGEGVLEQLAEGYLLRLHRPGARRRPSLALRFLGAERPVARLDGRAVRLSTRHAELLTLLALHPEGLTADRLATALYGDAGKAVTVRAEMHRLRLQLDAGIVRTQPYRLQAAVDADFLTLREALRLGRAREAADLHRGELLPASDAPAVREERDALAVAVRSLVLRSGDAEAVWSYARTEHGKSDEQVRERLGMLLPAGDPRRTLTGLDPH</sequence>
<reference evidence="5" key="2">
    <citation type="submission" date="2023-01" db="EMBL/GenBank/DDBJ databases">
        <authorList>
            <person name="Sun Q."/>
            <person name="Evtushenko L."/>
        </authorList>
    </citation>
    <scope>NUCLEOTIDE SEQUENCE</scope>
    <source>
        <strain evidence="5">VKM Ac-1069</strain>
    </source>
</reference>
<dbReference type="Gene3D" id="1.10.10.10">
    <property type="entry name" value="Winged helix-like DNA-binding domain superfamily/Winged helix DNA-binding domain"/>
    <property type="match status" value="1"/>
</dbReference>
<dbReference type="SUPFAM" id="SSF55781">
    <property type="entry name" value="GAF domain-like"/>
    <property type="match status" value="1"/>
</dbReference>
<dbReference type="InterPro" id="IPR003018">
    <property type="entry name" value="GAF"/>
</dbReference>
<dbReference type="Proteomes" id="UP001143463">
    <property type="component" value="Unassembled WGS sequence"/>
</dbReference>
<name>A0A9W6L1J1_9PSEU</name>
<evidence type="ECO:0000256" key="1">
    <source>
        <dbReference type="ARBA" id="ARBA00023015"/>
    </source>
</evidence>
<protein>
    <submittedName>
        <fullName evidence="5">Transcriptional regulator</fullName>
    </submittedName>
</protein>
<organism evidence="5 6">
    <name type="scientific">Pseudonocardia halophobica</name>
    <dbReference type="NCBI Taxonomy" id="29401"/>
    <lineage>
        <taxon>Bacteria</taxon>
        <taxon>Bacillati</taxon>
        <taxon>Actinomycetota</taxon>
        <taxon>Actinomycetes</taxon>
        <taxon>Pseudonocardiales</taxon>
        <taxon>Pseudonocardiaceae</taxon>
        <taxon>Pseudonocardia</taxon>
    </lineage>
</organism>
<dbReference type="InterPro" id="IPR029016">
    <property type="entry name" value="GAF-like_dom_sf"/>
</dbReference>
<keyword evidence="1" id="KW-0805">Transcription regulation</keyword>
<keyword evidence="2" id="KW-0238">DNA-binding</keyword>
<evidence type="ECO:0000313" key="6">
    <source>
        <dbReference type="Proteomes" id="UP001143463"/>
    </source>
</evidence>
<dbReference type="EMBL" id="BSFQ01000011">
    <property type="protein sequence ID" value="GLL11926.1"/>
    <property type="molecule type" value="Genomic_DNA"/>
</dbReference>
<comment type="caution">
    <text evidence="5">The sequence shown here is derived from an EMBL/GenBank/DDBJ whole genome shotgun (WGS) entry which is preliminary data.</text>
</comment>
<dbReference type="InterPro" id="IPR001867">
    <property type="entry name" value="OmpR/PhoB-type_DNA-bd"/>
</dbReference>
<dbReference type="Pfam" id="PF01590">
    <property type="entry name" value="GAF"/>
    <property type="match status" value="1"/>
</dbReference>
<proteinExistence type="predicted"/>
<dbReference type="GO" id="GO:0003677">
    <property type="term" value="F:DNA binding"/>
    <property type="evidence" value="ECO:0007669"/>
    <property type="project" value="UniProtKB-KW"/>
</dbReference>
<dbReference type="InterPro" id="IPR036388">
    <property type="entry name" value="WH-like_DNA-bd_sf"/>
</dbReference>
<dbReference type="GO" id="GO:0006355">
    <property type="term" value="P:regulation of DNA-templated transcription"/>
    <property type="evidence" value="ECO:0007669"/>
    <property type="project" value="InterPro"/>
</dbReference>
<feature type="domain" description="OmpR/PhoB-type" evidence="4">
    <location>
        <begin position="292"/>
        <end position="357"/>
    </location>
</feature>
<evidence type="ECO:0000256" key="3">
    <source>
        <dbReference type="ARBA" id="ARBA00023163"/>
    </source>
</evidence>
<keyword evidence="3" id="KW-0804">Transcription</keyword>
<keyword evidence="6" id="KW-1185">Reference proteome</keyword>
<dbReference type="GO" id="GO:0000160">
    <property type="term" value="P:phosphorelay signal transduction system"/>
    <property type="evidence" value="ECO:0007669"/>
    <property type="project" value="InterPro"/>
</dbReference>
<accession>A0A9W6L1J1</accession>
<dbReference type="Gene3D" id="3.30.450.40">
    <property type="match status" value="1"/>
</dbReference>
<evidence type="ECO:0000256" key="2">
    <source>
        <dbReference type="ARBA" id="ARBA00023125"/>
    </source>
</evidence>
<dbReference type="AlphaFoldDB" id="A0A9W6L1J1"/>
<reference evidence="5" key="1">
    <citation type="journal article" date="2014" name="Int. J. Syst. Evol. Microbiol.">
        <title>Complete genome sequence of Corynebacterium casei LMG S-19264T (=DSM 44701T), isolated from a smear-ripened cheese.</title>
        <authorList>
            <consortium name="US DOE Joint Genome Institute (JGI-PGF)"/>
            <person name="Walter F."/>
            <person name="Albersmeier A."/>
            <person name="Kalinowski J."/>
            <person name="Ruckert C."/>
        </authorList>
    </citation>
    <scope>NUCLEOTIDE SEQUENCE</scope>
    <source>
        <strain evidence="5">VKM Ac-1069</strain>
    </source>
</reference>